<dbReference type="PANTHER" id="PTHR13073:SF0">
    <property type="entry name" value="BIOGENESIS OF LYSOSOME-RELATED ORGANELLES COMPLEX 1 SUBUNIT 1"/>
    <property type="match status" value="1"/>
</dbReference>
<dbReference type="EMBL" id="AP024447">
    <property type="protein sequence ID" value="BCS26573.1"/>
    <property type="molecule type" value="Genomic_DNA"/>
</dbReference>
<feature type="compositionally biased region" description="Polar residues" evidence="3">
    <location>
        <begin position="1"/>
        <end position="16"/>
    </location>
</feature>
<dbReference type="AlphaFoldDB" id="A0A7R8AR62"/>
<evidence type="ECO:0000313" key="5">
    <source>
        <dbReference type="Proteomes" id="UP000654913"/>
    </source>
</evidence>
<dbReference type="Proteomes" id="UP000654913">
    <property type="component" value="Chromosome 5"/>
</dbReference>
<dbReference type="GO" id="GO:0016197">
    <property type="term" value="P:endosomal transport"/>
    <property type="evidence" value="ECO:0007669"/>
    <property type="project" value="TreeGrafter"/>
</dbReference>
<feature type="compositionally biased region" description="Basic and acidic residues" evidence="3">
    <location>
        <begin position="189"/>
        <end position="200"/>
    </location>
</feature>
<evidence type="ECO:0000256" key="2">
    <source>
        <dbReference type="ARBA" id="ARBA00019577"/>
    </source>
</evidence>
<dbReference type="KEGG" id="apuu:APUU_51284A"/>
<organism evidence="4 5">
    <name type="scientific">Aspergillus puulaauensis</name>
    <dbReference type="NCBI Taxonomy" id="1220207"/>
    <lineage>
        <taxon>Eukaryota</taxon>
        <taxon>Fungi</taxon>
        <taxon>Dikarya</taxon>
        <taxon>Ascomycota</taxon>
        <taxon>Pezizomycotina</taxon>
        <taxon>Eurotiomycetes</taxon>
        <taxon>Eurotiomycetidae</taxon>
        <taxon>Eurotiales</taxon>
        <taxon>Aspergillaceae</taxon>
        <taxon>Aspergillus</taxon>
    </lineage>
</organism>
<feature type="region of interest" description="Disordered" evidence="3">
    <location>
        <begin position="1"/>
        <end position="32"/>
    </location>
</feature>
<protein>
    <recommendedName>
        <fullName evidence="2">Biogenesis of lysosome-related organelles complex 1 subunit 1</fullName>
    </recommendedName>
</protein>
<evidence type="ECO:0000313" key="4">
    <source>
        <dbReference type="EMBL" id="BCS26573.1"/>
    </source>
</evidence>
<dbReference type="GO" id="GO:0031083">
    <property type="term" value="C:BLOC-1 complex"/>
    <property type="evidence" value="ECO:0007669"/>
    <property type="project" value="InterPro"/>
</dbReference>
<name>A0A7R8AR62_9EURO</name>
<proteinExistence type="inferred from homology"/>
<dbReference type="GeneID" id="64976578"/>
<accession>A0A7R8AR62</accession>
<reference evidence="4" key="1">
    <citation type="submission" date="2021-01" db="EMBL/GenBank/DDBJ databases">
        <authorList>
            <consortium name="Aspergillus puulaauensis MK2 genome sequencing consortium"/>
            <person name="Kazuki M."/>
            <person name="Futagami T."/>
        </authorList>
    </citation>
    <scope>NUCLEOTIDE SEQUENCE</scope>
    <source>
        <strain evidence="4">MK2</strain>
    </source>
</reference>
<comment type="similarity">
    <text evidence="1">Belongs to the BLOC1S1 family.</text>
</comment>
<reference evidence="4" key="2">
    <citation type="submission" date="2021-02" db="EMBL/GenBank/DDBJ databases">
        <title>Aspergillus puulaauensis MK2 genome sequence.</title>
        <authorList>
            <person name="Futagami T."/>
            <person name="Mori K."/>
            <person name="Kadooka C."/>
            <person name="Tanaka T."/>
        </authorList>
    </citation>
    <scope>NUCLEOTIDE SEQUENCE</scope>
    <source>
        <strain evidence="4">MK2</strain>
    </source>
</reference>
<dbReference type="OrthoDB" id="20018at2759"/>
<feature type="compositionally biased region" description="Gly residues" evidence="3">
    <location>
        <begin position="159"/>
        <end position="170"/>
    </location>
</feature>
<evidence type="ECO:0000256" key="3">
    <source>
        <dbReference type="SAM" id="MobiDB-lite"/>
    </source>
</evidence>
<dbReference type="InterPro" id="IPR009395">
    <property type="entry name" value="BLOC1S1"/>
</dbReference>
<dbReference type="RefSeq" id="XP_041558767.1">
    <property type="nucleotide sequence ID" value="XM_041706376.1"/>
</dbReference>
<dbReference type="PANTHER" id="PTHR13073">
    <property type="entry name" value="BLOC-1 COMPLEX SUBUNIT 1"/>
    <property type="match status" value="1"/>
</dbReference>
<keyword evidence="5" id="KW-1185">Reference proteome</keyword>
<sequence>MTLNQPSSPNSQNLQHPQEDPSDPQKPTREAVSAFTASLHSLGANYTSDLVDRAKNLHGNSEALRAQEEQLARTTADLHKQNNEWGKVADEARNGLKEIGDVQNWAEMIERDLLAVEEMLGVVEEEDFERERERERGVDIGESDGEMDIEGQAVNGSQNGNGGLNGNGKIGGEDGEDGKAMGKGNAKAKGPEKKGWFSWW</sequence>
<gene>
    <name evidence="4" type="ORF">APUU_51284A</name>
</gene>
<evidence type="ECO:0000256" key="1">
    <source>
        <dbReference type="ARBA" id="ARBA00007133"/>
    </source>
</evidence>
<feature type="region of interest" description="Disordered" evidence="3">
    <location>
        <begin position="141"/>
        <end position="200"/>
    </location>
</feature>
<dbReference type="Pfam" id="PF06320">
    <property type="entry name" value="GCN5L1"/>
    <property type="match status" value="1"/>
</dbReference>